<feature type="compositionally biased region" description="Polar residues" evidence="1">
    <location>
        <begin position="172"/>
        <end position="192"/>
    </location>
</feature>
<keyword evidence="4" id="KW-1185">Reference proteome</keyword>
<organism evidence="3 4">
    <name type="scientific">Adineta ricciae</name>
    <name type="common">Rotifer</name>
    <dbReference type="NCBI Taxonomy" id="249248"/>
    <lineage>
        <taxon>Eukaryota</taxon>
        <taxon>Metazoa</taxon>
        <taxon>Spiralia</taxon>
        <taxon>Gnathifera</taxon>
        <taxon>Rotifera</taxon>
        <taxon>Eurotatoria</taxon>
        <taxon>Bdelloidea</taxon>
        <taxon>Adinetida</taxon>
        <taxon>Adinetidae</taxon>
        <taxon>Adineta</taxon>
    </lineage>
</organism>
<evidence type="ECO:0000313" key="4">
    <source>
        <dbReference type="Proteomes" id="UP000663828"/>
    </source>
</evidence>
<proteinExistence type="predicted"/>
<dbReference type="EMBL" id="CAJNOR010002358">
    <property type="protein sequence ID" value="CAF1283146.1"/>
    <property type="molecule type" value="Genomic_DNA"/>
</dbReference>
<name>A0A815CI40_ADIRI</name>
<dbReference type="AlphaFoldDB" id="A0A815CI40"/>
<protein>
    <submittedName>
        <fullName evidence="3">Uncharacterized protein</fullName>
    </submittedName>
</protein>
<gene>
    <name evidence="2" type="ORF">EDS130_LOCUS7661</name>
    <name evidence="3" type="ORF">XAT740_LOCUS27928</name>
</gene>
<accession>A0A815CI40</accession>
<evidence type="ECO:0000313" key="3">
    <source>
        <dbReference type="EMBL" id="CAF1283146.1"/>
    </source>
</evidence>
<sequence>MPPDLINSLICALDENAAPFLFADTIDKAWLLIQEHHDKQIYFISSGSLGKQVIPNIKRVYPQVHQFYIFCGDESNYIDLVMENLSCLQILSHELNLLVRLTRDISKRIIIQGQDYLNLNCGTDALKCFENAEKLELTANQVDKLNTPELKTLKILRGHGGDIGLIQRAKNMTTGQQHSHQEGANATNSAPRTENEDATDYLASAANDDDDPIAQEESGGQ</sequence>
<evidence type="ECO:0000313" key="2">
    <source>
        <dbReference type="EMBL" id="CAF0858005.1"/>
    </source>
</evidence>
<dbReference type="EMBL" id="CAJNOJ010000023">
    <property type="protein sequence ID" value="CAF0858005.1"/>
    <property type="molecule type" value="Genomic_DNA"/>
</dbReference>
<reference evidence="3" key="1">
    <citation type="submission" date="2021-02" db="EMBL/GenBank/DDBJ databases">
        <authorList>
            <person name="Nowell W R."/>
        </authorList>
    </citation>
    <scope>NUCLEOTIDE SEQUENCE</scope>
</reference>
<dbReference type="Proteomes" id="UP000663828">
    <property type="component" value="Unassembled WGS sequence"/>
</dbReference>
<feature type="region of interest" description="Disordered" evidence="1">
    <location>
        <begin position="172"/>
        <end position="221"/>
    </location>
</feature>
<dbReference type="Proteomes" id="UP000663852">
    <property type="component" value="Unassembled WGS sequence"/>
</dbReference>
<evidence type="ECO:0000256" key="1">
    <source>
        <dbReference type="SAM" id="MobiDB-lite"/>
    </source>
</evidence>
<comment type="caution">
    <text evidence="3">The sequence shown here is derived from an EMBL/GenBank/DDBJ whole genome shotgun (WGS) entry which is preliminary data.</text>
</comment>
<dbReference type="OrthoDB" id="9992286at2759"/>